<accession>L0RBR7</accession>
<evidence type="ECO:0008006" key="3">
    <source>
        <dbReference type="Google" id="ProtNLM"/>
    </source>
</evidence>
<reference evidence="1 2" key="1">
    <citation type="submission" date="2012-10" db="EMBL/GenBank/DDBJ databases">
        <authorList>
            <person name="Genoscope - CEA"/>
        </authorList>
    </citation>
    <scope>NUCLEOTIDE SEQUENCE [LARGE SCALE GENOMIC DNA]</scope>
    <source>
        <strain evidence="2">AM13 / DSM 14728</strain>
    </source>
</reference>
<dbReference type="EMBL" id="FO203522">
    <property type="protein sequence ID" value="CCO24233.1"/>
    <property type="molecule type" value="Genomic_DNA"/>
</dbReference>
<evidence type="ECO:0000313" key="1">
    <source>
        <dbReference type="EMBL" id="CCO24233.1"/>
    </source>
</evidence>
<organism evidence="1 2">
    <name type="scientific">Maridesulfovibrio hydrothermalis AM13 = DSM 14728</name>
    <dbReference type="NCBI Taxonomy" id="1121451"/>
    <lineage>
        <taxon>Bacteria</taxon>
        <taxon>Pseudomonadati</taxon>
        <taxon>Thermodesulfobacteriota</taxon>
        <taxon>Desulfovibrionia</taxon>
        <taxon>Desulfovibrionales</taxon>
        <taxon>Desulfovibrionaceae</taxon>
        <taxon>Maridesulfovibrio</taxon>
    </lineage>
</organism>
<gene>
    <name evidence="1" type="ORF">DESAM_21960</name>
</gene>
<dbReference type="KEGG" id="dhy:DESAM_21960"/>
<name>L0RBR7_9BACT</name>
<protein>
    <recommendedName>
        <fullName evidence="3">dTDP-6-deoxy-L-hexose 3-O-methyltransferase</fullName>
    </recommendedName>
</protein>
<proteinExistence type="predicted"/>
<dbReference type="InterPro" id="IPR008884">
    <property type="entry name" value="TylF_MeTrfase"/>
</dbReference>
<dbReference type="AlphaFoldDB" id="L0RBR7"/>
<dbReference type="OrthoDB" id="9799872at2"/>
<dbReference type="PANTHER" id="PTHR40036:SF1">
    <property type="entry name" value="MACROCIN O-METHYLTRANSFERASE"/>
    <property type="match status" value="1"/>
</dbReference>
<dbReference type="PATRIC" id="fig|1121451.3.peg.2192"/>
<dbReference type="Proteomes" id="UP000010808">
    <property type="component" value="Chromosome"/>
</dbReference>
<dbReference type="Pfam" id="PF05711">
    <property type="entry name" value="TylF"/>
    <property type="match status" value="1"/>
</dbReference>
<dbReference type="HOGENOM" id="CLU_087858_1_0_7"/>
<dbReference type="SUPFAM" id="SSF53335">
    <property type="entry name" value="S-adenosyl-L-methionine-dependent methyltransferases"/>
    <property type="match status" value="1"/>
</dbReference>
<dbReference type="InterPro" id="IPR029063">
    <property type="entry name" value="SAM-dependent_MTases_sf"/>
</dbReference>
<sequence length="222" mass="25375">MKIAEFDSEKRFFYENGYYLTSDKTRIPKLLAHYELYKMVLDLPGHIVECGVFKGASFMQWVTFREAFEHPFSRKVIGFDIFGPFPETEFEADESKRQFFIDETGGGVGLSVDEIEASLKFKGISNCELIKGDITRTVPDYMKAHPELKISLLHIDTDIYEPAVTILENMYNSIVRGGILVLDDYGIFPGETKAVDDFFADKDVVINKLPFSHQIPAYIVKK</sequence>
<dbReference type="eggNOG" id="COG4122">
    <property type="taxonomic scope" value="Bacteria"/>
</dbReference>
<dbReference type="Gene3D" id="3.40.50.150">
    <property type="entry name" value="Vaccinia Virus protein VP39"/>
    <property type="match status" value="1"/>
</dbReference>
<keyword evidence="2" id="KW-1185">Reference proteome</keyword>
<dbReference type="PANTHER" id="PTHR40036">
    <property type="entry name" value="MACROCIN O-METHYLTRANSFERASE"/>
    <property type="match status" value="1"/>
</dbReference>
<evidence type="ECO:0000313" key="2">
    <source>
        <dbReference type="Proteomes" id="UP000010808"/>
    </source>
</evidence>
<dbReference type="RefSeq" id="WP_015336834.1">
    <property type="nucleotide sequence ID" value="NC_020055.1"/>
</dbReference>
<dbReference type="STRING" id="1121451.DESAM_21960"/>